<evidence type="ECO:0000256" key="2">
    <source>
        <dbReference type="ARBA" id="ARBA00022692"/>
    </source>
</evidence>
<dbReference type="EMBL" id="QZDH01000040">
    <property type="protein sequence ID" value="RJL49901.1"/>
    <property type="molecule type" value="Genomic_DNA"/>
</dbReference>
<feature type="transmembrane region" description="Helical" evidence="5">
    <location>
        <begin position="293"/>
        <end position="311"/>
    </location>
</feature>
<dbReference type="SUPFAM" id="SSF103473">
    <property type="entry name" value="MFS general substrate transporter"/>
    <property type="match status" value="1"/>
</dbReference>
<dbReference type="InterPro" id="IPR011701">
    <property type="entry name" value="MFS"/>
</dbReference>
<name>A0A419ATZ5_PECCA</name>
<feature type="transmembrane region" description="Helical" evidence="5">
    <location>
        <begin position="347"/>
        <end position="368"/>
    </location>
</feature>
<reference evidence="7 8" key="1">
    <citation type="submission" date="2018-09" db="EMBL/GenBank/DDBJ databases">
        <title>Phylogenetic diversity of Pectobacterium and Dickeya strains causing blackleg disease of potato in Morocco.</title>
        <authorList>
            <person name="Oulghazi S."/>
            <person name="Moumni M."/>
            <person name="Faure D."/>
        </authorList>
    </citation>
    <scope>NUCLEOTIDE SEQUENCE [LARGE SCALE GENOMIC DNA]</scope>
    <source>
        <strain evidence="7 8">S1.15.11.2D</strain>
    </source>
</reference>
<dbReference type="CDD" id="cd17393">
    <property type="entry name" value="MFS_MosC_like"/>
    <property type="match status" value="1"/>
</dbReference>
<feature type="transmembrane region" description="Helical" evidence="5">
    <location>
        <begin position="153"/>
        <end position="172"/>
    </location>
</feature>
<feature type="transmembrane region" description="Helical" evidence="5">
    <location>
        <begin position="374"/>
        <end position="394"/>
    </location>
</feature>
<evidence type="ECO:0000256" key="1">
    <source>
        <dbReference type="ARBA" id="ARBA00004141"/>
    </source>
</evidence>
<feature type="transmembrane region" description="Helical" evidence="5">
    <location>
        <begin position="228"/>
        <end position="245"/>
    </location>
</feature>
<dbReference type="InterPro" id="IPR020846">
    <property type="entry name" value="MFS_dom"/>
</dbReference>
<evidence type="ECO:0000259" key="6">
    <source>
        <dbReference type="PROSITE" id="PS50850"/>
    </source>
</evidence>
<dbReference type="PANTHER" id="PTHR23514:SF13">
    <property type="entry name" value="INNER MEMBRANE PROTEIN YBJJ"/>
    <property type="match status" value="1"/>
</dbReference>
<comment type="subcellular location">
    <subcellularLocation>
        <location evidence="1">Membrane</location>
        <topology evidence="1">Multi-pass membrane protein</topology>
    </subcellularLocation>
</comment>
<feature type="transmembrane region" description="Helical" evidence="5">
    <location>
        <begin position="114"/>
        <end position="132"/>
    </location>
</feature>
<feature type="transmembrane region" description="Helical" evidence="5">
    <location>
        <begin position="317"/>
        <end position="335"/>
    </location>
</feature>
<evidence type="ECO:0000256" key="3">
    <source>
        <dbReference type="ARBA" id="ARBA00022989"/>
    </source>
</evidence>
<dbReference type="InterPro" id="IPR051788">
    <property type="entry name" value="MFS_Transporter"/>
</dbReference>
<accession>A0A419ATZ5</accession>
<keyword evidence="4 5" id="KW-0472">Membrane</keyword>
<gene>
    <name evidence="7" type="ORF">D5071_15305</name>
</gene>
<feature type="transmembrane region" description="Helical" evidence="5">
    <location>
        <begin position="59"/>
        <end position="79"/>
    </location>
</feature>
<protein>
    <submittedName>
        <fullName evidence="7">MFS transporter</fullName>
    </submittedName>
</protein>
<feature type="domain" description="Major facilitator superfamily (MFS) profile" evidence="6">
    <location>
        <begin position="21"/>
        <end position="399"/>
    </location>
</feature>
<dbReference type="InterPro" id="IPR036259">
    <property type="entry name" value="MFS_trans_sf"/>
</dbReference>
<dbReference type="GO" id="GO:0016020">
    <property type="term" value="C:membrane"/>
    <property type="evidence" value="ECO:0007669"/>
    <property type="project" value="UniProtKB-SubCell"/>
</dbReference>
<feature type="transmembrane region" description="Helical" evidence="5">
    <location>
        <begin position="91"/>
        <end position="108"/>
    </location>
</feature>
<comment type="caution">
    <text evidence="7">The sequence shown here is derived from an EMBL/GenBank/DDBJ whole genome shotgun (WGS) entry which is preliminary data.</text>
</comment>
<proteinExistence type="predicted"/>
<dbReference type="PANTHER" id="PTHR23514">
    <property type="entry name" value="BYPASS OF STOP CODON PROTEIN 6"/>
    <property type="match status" value="1"/>
</dbReference>
<dbReference type="Gene3D" id="1.20.1250.20">
    <property type="entry name" value="MFS general substrate transporter like domains"/>
    <property type="match status" value="2"/>
</dbReference>
<organism evidence="7 8">
    <name type="scientific">Pectobacterium carotovorum</name>
    <name type="common">Erwinia carotovora</name>
    <dbReference type="NCBI Taxonomy" id="554"/>
    <lineage>
        <taxon>Bacteria</taxon>
        <taxon>Pseudomonadati</taxon>
        <taxon>Pseudomonadota</taxon>
        <taxon>Gammaproteobacteria</taxon>
        <taxon>Enterobacterales</taxon>
        <taxon>Pectobacteriaceae</taxon>
        <taxon>Pectobacterium</taxon>
    </lineage>
</organism>
<evidence type="ECO:0000313" key="7">
    <source>
        <dbReference type="EMBL" id="RJL49901.1"/>
    </source>
</evidence>
<evidence type="ECO:0000256" key="5">
    <source>
        <dbReference type="SAM" id="Phobius"/>
    </source>
</evidence>
<dbReference type="Pfam" id="PF07690">
    <property type="entry name" value="MFS_1"/>
    <property type="match status" value="1"/>
</dbReference>
<sequence length="411" mass="43273">MCTKPFKLKTTRSMTTKPAINKFALFGLMFIPGFTWATWVTRTPVMRDVLNASTETMGMILFGFSCGSMLGVLGAGKVINVLGIRKTMAGGFLLLLLGLLMLAASLSIQSTPSAFLGLLIFGAGVGLVDIAINIEGAAFEQHLNKSLMTTLHGFFSLGTLVGALTGMAMTAFGINTTLHFVVAVALSILTAIVLMRQMPWLSDLARSEQEEKGDYKTQVFNELKDSRLLILGVVILAMALAEGSANDWLPLLMIDGHNFGHTSGTLVYVGFTAGMTLGRFAGGYFVDRFGKVNMLRFSAASAALGLTLVIFSNAPLLAAAAVIFWGIGASLGFPLTISAAGSGENSAVRVTIAATLGYFAFLVGPPALGFLGEVAGLRIAMLPVLVMVILAFICSSSARERAARTASDTPS</sequence>
<feature type="transmembrane region" description="Helical" evidence="5">
    <location>
        <begin position="20"/>
        <end position="39"/>
    </location>
</feature>
<keyword evidence="2 5" id="KW-0812">Transmembrane</keyword>
<evidence type="ECO:0000256" key="4">
    <source>
        <dbReference type="ARBA" id="ARBA00023136"/>
    </source>
</evidence>
<dbReference type="GO" id="GO:0022857">
    <property type="term" value="F:transmembrane transporter activity"/>
    <property type="evidence" value="ECO:0007669"/>
    <property type="project" value="InterPro"/>
</dbReference>
<dbReference type="PROSITE" id="PS50850">
    <property type="entry name" value="MFS"/>
    <property type="match status" value="1"/>
</dbReference>
<dbReference type="AlphaFoldDB" id="A0A419ATZ5"/>
<feature type="transmembrane region" description="Helical" evidence="5">
    <location>
        <begin position="178"/>
        <end position="196"/>
    </location>
</feature>
<dbReference type="Proteomes" id="UP000283655">
    <property type="component" value="Unassembled WGS sequence"/>
</dbReference>
<keyword evidence="3 5" id="KW-1133">Transmembrane helix</keyword>
<evidence type="ECO:0000313" key="8">
    <source>
        <dbReference type="Proteomes" id="UP000283655"/>
    </source>
</evidence>
<feature type="transmembrane region" description="Helical" evidence="5">
    <location>
        <begin position="265"/>
        <end position="286"/>
    </location>
</feature>